<reference evidence="1 2" key="1">
    <citation type="submission" date="2022-04" db="EMBL/GenBank/DDBJ databases">
        <title>Positive selection, recombination, and allopatry shape intraspecific diversity of widespread and dominant cyanobacteria.</title>
        <authorList>
            <person name="Wei J."/>
            <person name="Shu W."/>
            <person name="Hu C."/>
        </authorList>
    </citation>
    <scope>NUCLEOTIDE SEQUENCE [LARGE SCALE GENOMIC DNA]</scope>
    <source>
        <strain evidence="1 2">GB2-A5</strain>
    </source>
</reference>
<sequence length="61" mass="6908">MPLGYCGTDQVCVDVLGFLRQPNLQDLRSQTWYKCWQKADVGLTQETQFTGYAIALTPKLP</sequence>
<comment type="caution">
    <text evidence="1">The sequence shown here is derived from an EMBL/GenBank/DDBJ whole genome shotgun (WGS) entry which is preliminary data.</text>
</comment>
<evidence type="ECO:0000313" key="2">
    <source>
        <dbReference type="Proteomes" id="UP001442494"/>
    </source>
</evidence>
<name>A0ABV0JNW7_9CYAN</name>
<dbReference type="RefSeq" id="WP_190423587.1">
    <property type="nucleotide sequence ID" value="NZ_JAMPKK010000017.1"/>
</dbReference>
<keyword evidence="2" id="KW-1185">Reference proteome</keyword>
<protein>
    <submittedName>
        <fullName evidence="1">Uncharacterized protein</fullName>
    </submittedName>
</protein>
<accession>A0ABV0JNW7</accession>
<dbReference type="Proteomes" id="UP001442494">
    <property type="component" value="Unassembled WGS sequence"/>
</dbReference>
<dbReference type="EMBL" id="JAMPKK010000017">
    <property type="protein sequence ID" value="MEP0864804.1"/>
    <property type="molecule type" value="Genomic_DNA"/>
</dbReference>
<organism evidence="1 2">
    <name type="scientific">Funiculus sociatus GB2-A5</name>
    <dbReference type="NCBI Taxonomy" id="2933946"/>
    <lineage>
        <taxon>Bacteria</taxon>
        <taxon>Bacillati</taxon>
        <taxon>Cyanobacteriota</taxon>
        <taxon>Cyanophyceae</taxon>
        <taxon>Coleofasciculales</taxon>
        <taxon>Coleofasciculaceae</taxon>
        <taxon>Funiculus</taxon>
    </lineage>
</organism>
<proteinExistence type="predicted"/>
<evidence type="ECO:0000313" key="1">
    <source>
        <dbReference type="EMBL" id="MEP0864804.1"/>
    </source>
</evidence>
<gene>
    <name evidence="1" type="ORF">NDI37_10020</name>
</gene>